<dbReference type="AlphaFoldDB" id="A0A2U9BU01"/>
<reference evidence="1 2" key="1">
    <citation type="submission" date="2017-12" db="EMBL/GenBank/DDBJ databases">
        <title>Integrating genomic resources of turbot (Scophthalmus maximus) in depth evaluation of genetic and physical mapping variation across individuals.</title>
        <authorList>
            <person name="Martinez P."/>
        </authorList>
    </citation>
    <scope>NUCLEOTIDE SEQUENCE [LARGE SCALE GENOMIC DNA]</scope>
</reference>
<gene>
    <name evidence="1" type="ORF">SMAX5B_010496</name>
</gene>
<name>A0A2U9BU01_SCOMX</name>
<protein>
    <submittedName>
        <fullName evidence="1">Uncharacterized protein</fullName>
    </submittedName>
</protein>
<organism evidence="1 2">
    <name type="scientific">Scophthalmus maximus</name>
    <name type="common">Turbot</name>
    <name type="synonym">Psetta maxima</name>
    <dbReference type="NCBI Taxonomy" id="52904"/>
    <lineage>
        <taxon>Eukaryota</taxon>
        <taxon>Metazoa</taxon>
        <taxon>Chordata</taxon>
        <taxon>Craniata</taxon>
        <taxon>Vertebrata</taxon>
        <taxon>Euteleostomi</taxon>
        <taxon>Actinopterygii</taxon>
        <taxon>Neopterygii</taxon>
        <taxon>Teleostei</taxon>
        <taxon>Neoteleostei</taxon>
        <taxon>Acanthomorphata</taxon>
        <taxon>Carangaria</taxon>
        <taxon>Pleuronectiformes</taxon>
        <taxon>Pleuronectoidei</taxon>
        <taxon>Scophthalmidae</taxon>
        <taxon>Scophthalmus</taxon>
    </lineage>
</organism>
<evidence type="ECO:0000313" key="1">
    <source>
        <dbReference type="EMBL" id="AWP07511.1"/>
    </source>
</evidence>
<dbReference type="Proteomes" id="UP000246464">
    <property type="component" value="Chromosome 9"/>
</dbReference>
<accession>A0A2U9BU01</accession>
<keyword evidence="2" id="KW-1185">Reference proteome</keyword>
<dbReference type="EMBL" id="CP026251">
    <property type="protein sequence ID" value="AWP07511.1"/>
    <property type="molecule type" value="Genomic_DNA"/>
</dbReference>
<sequence>MSNQDTADTESGVRLASRCHVRSCPGGRTMRTLQSSPARYGIPEHDLCTLGRSHKLRQPRYNLILNCAELLPKCLSVTLTRCLRRSSIQPEAKATGIDEAKKKRKPRRLISVAEPAGNALLHGSVGDIGKELKCSDFLKHTLV</sequence>
<proteinExistence type="predicted"/>
<evidence type="ECO:0000313" key="2">
    <source>
        <dbReference type="Proteomes" id="UP000246464"/>
    </source>
</evidence>